<evidence type="ECO:0000313" key="3">
    <source>
        <dbReference type="Proteomes" id="UP000059680"/>
    </source>
</evidence>
<feature type="region of interest" description="Disordered" evidence="1">
    <location>
        <begin position="67"/>
        <end position="143"/>
    </location>
</feature>
<dbReference type="EMBL" id="AP014962">
    <property type="protein sequence ID" value="BAS97191.1"/>
    <property type="molecule type" value="Genomic_DNA"/>
</dbReference>
<dbReference type="PaxDb" id="39947-A0A0P0WVE6"/>
<reference evidence="3" key="1">
    <citation type="journal article" date="2005" name="Nature">
        <title>The map-based sequence of the rice genome.</title>
        <authorList>
            <consortium name="International rice genome sequencing project (IRGSP)"/>
            <person name="Matsumoto T."/>
            <person name="Wu J."/>
            <person name="Kanamori H."/>
            <person name="Katayose Y."/>
            <person name="Fujisawa M."/>
            <person name="Namiki N."/>
            <person name="Mizuno H."/>
            <person name="Yamamoto K."/>
            <person name="Antonio B.A."/>
            <person name="Baba T."/>
            <person name="Sakata K."/>
            <person name="Nagamura Y."/>
            <person name="Aoki H."/>
            <person name="Arikawa K."/>
            <person name="Arita K."/>
            <person name="Bito T."/>
            <person name="Chiden Y."/>
            <person name="Fujitsuka N."/>
            <person name="Fukunaka R."/>
            <person name="Hamada M."/>
            <person name="Harada C."/>
            <person name="Hayashi A."/>
            <person name="Hijishita S."/>
            <person name="Honda M."/>
            <person name="Hosokawa S."/>
            <person name="Ichikawa Y."/>
            <person name="Idonuma A."/>
            <person name="Iijima M."/>
            <person name="Ikeda M."/>
            <person name="Ikeno M."/>
            <person name="Ito K."/>
            <person name="Ito S."/>
            <person name="Ito T."/>
            <person name="Ito Y."/>
            <person name="Ito Y."/>
            <person name="Iwabuchi A."/>
            <person name="Kamiya K."/>
            <person name="Karasawa W."/>
            <person name="Kurita K."/>
            <person name="Katagiri S."/>
            <person name="Kikuta A."/>
            <person name="Kobayashi H."/>
            <person name="Kobayashi N."/>
            <person name="Machita K."/>
            <person name="Maehara T."/>
            <person name="Masukawa M."/>
            <person name="Mizubayashi T."/>
            <person name="Mukai Y."/>
            <person name="Nagasaki H."/>
            <person name="Nagata Y."/>
            <person name="Naito S."/>
            <person name="Nakashima M."/>
            <person name="Nakama Y."/>
            <person name="Nakamichi Y."/>
            <person name="Nakamura M."/>
            <person name="Meguro A."/>
            <person name="Negishi M."/>
            <person name="Ohta I."/>
            <person name="Ohta T."/>
            <person name="Okamoto M."/>
            <person name="Ono N."/>
            <person name="Saji S."/>
            <person name="Sakaguchi M."/>
            <person name="Sakai K."/>
            <person name="Shibata M."/>
            <person name="Shimokawa T."/>
            <person name="Song J."/>
            <person name="Takazaki Y."/>
            <person name="Terasawa K."/>
            <person name="Tsugane M."/>
            <person name="Tsuji K."/>
            <person name="Ueda S."/>
            <person name="Waki K."/>
            <person name="Yamagata H."/>
            <person name="Yamamoto M."/>
            <person name="Yamamoto S."/>
            <person name="Yamane H."/>
            <person name="Yoshiki S."/>
            <person name="Yoshihara R."/>
            <person name="Yukawa K."/>
            <person name="Zhong H."/>
            <person name="Yano M."/>
            <person name="Yuan Q."/>
            <person name="Ouyang S."/>
            <person name="Liu J."/>
            <person name="Jones K.M."/>
            <person name="Gansberger K."/>
            <person name="Moffat K."/>
            <person name="Hill J."/>
            <person name="Bera J."/>
            <person name="Fadrosh D."/>
            <person name="Jin S."/>
            <person name="Johri S."/>
            <person name="Kim M."/>
            <person name="Overton L."/>
            <person name="Reardon M."/>
            <person name="Tsitrin T."/>
            <person name="Vuong H."/>
            <person name="Weaver B."/>
            <person name="Ciecko A."/>
            <person name="Tallon L."/>
            <person name="Jackson J."/>
            <person name="Pai G."/>
            <person name="Aken S.V."/>
            <person name="Utterback T."/>
            <person name="Reidmuller S."/>
            <person name="Feldblyum T."/>
            <person name="Hsiao J."/>
            <person name="Zismann V."/>
            <person name="Iobst S."/>
            <person name="de Vazeille A.R."/>
            <person name="Buell C.R."/>
            <person name="Ying K."/>
            <person name="Li Y."/>
            <person name="Lu T."/>
            <person name="Huang Y."/>
            <person name="Zhao Q."/>
            <person name="Feng Q."/>
            <person name="Zhang L."/>
            <person name="Zhu J."/>
            <person name="Weng Q."/>
            <person name="Mu J."/>
            <person name="Lu Y."/>
            <person name="Fan D."/>
            <person name="Liu Y."/>
            <person name="Guan J."/>
            <person name="Zhang Y."/>
            <person name="Yu S."/>
            <person name="Liu X."/>
            <person name="Zhang Y."/>
            <person name="Hong G."/>
            <person name="Han B."/>
            <person name="Choisne N."/>
            <person name="Demange N."/>
            <person name="Orjeda G."/>
            <person name="Samain S."/>
            <person name="Cattolico L."/>
            <person name="Pelletier E."/>
            <person name="Couloux A."/>
            <person name="Segurens B."/>
            <person name="Wincker P."/>
            <person name="D'Hont A."/>
            <person name="Scarpelli C."/>
            <person name="Weissenbach J."/>
            <person name="Salanoubat M."/>
            <person name="Quetier F."/>
            <person name="Yu Y."/>
            <person name="Kim H.R."/>
            <person name="Rambo T."/>
            <person name="Currie J."/>
            <person name="Collura K."/>
            <person name="Luo M."/>
            <person name="Yang T."/>
            <person name="Ammiraju J.S.S."/>
            <person name="Engler F."/>
            <person name="Soderlund C."/>
            <person name="Wing R.A."/>
            <person name="Palmer L.E."/>
            <person name="de la Bastide M."/>
            <person name="Spiegel L."/>
            <person name="Nascimento L."/>
            <person name="Zutavern T."/>
            <person name="O'Shaughnessy A."/>
            <person name="Dike S."/>
            <person name="Dedhia N."/>
            <person name="Preston R."/>
            <person name="Balija V."/>
            <person name="McCombie W.R."/>
            <person name="Chow T."/>
            <person name="Chen H."/>
            <person name="Chung M."/>
            <person name="Chen C."/>
            <person name="Shaw J."/>
            <person name="Wu H."/>
            <person name="Hsiao K."/>
            <person name="Chao Y."/>
            <person name="Chu M."/>
            <person name="Cheng C."/>
            <person name="Hour A."/>
            <person name="Lee P."/>
            <person name="Lin S."/>
            <person name="Lin Y."/>
            <person name="Liou J."/>
            <person name="Liu S."/>
            <person name="Hsing Y."/>
            <person name="Raghuvanshi S."/>
            <person name="Mohanty A."/>
            <person name="Bharti A.K."/>
            <person name="Gaur A."/>
            <person name="Gupta V."/>
            <person name="Kumar D."/>
            <person name="Ravi V."/>
            <person name="Vij S."/>
            <person name="Kapur A."/>
            <person name="Khurana P."/>
            <person name="Khurana P."/>
            <person name="Khurana J.P."/>
            <person name="Tyagi A.K."/>
            <person name="Gaikwad K."/>
            <person name="Singh A."/>
            <person name="Dalal V."/>
            <person name="Srivastava S."/>
            <person name="Dixit A."/>
            <person name="Pal A.K."/>
            <person name="Ghazi I.A."/>
            <person name="Yadav M."/>
            <person name="Pandit A."/>
            <person name="Bhargava A."/>
            <person name="Sureshbabu K."/>
            <person name="Batra K."/>
            <person name="Sharma T.R."/>
            <person name="Mohapatra T."/>
            <person name="Singh N.K."/>
            <person name="Messing J."/>
            <person name="Nelson A.B."/>
            <person name="Fuks G."/>
            <person name="Kavchok S."/>
            <person name="Keizer G."/>
            <person name="Linton E."/>
            <person name="Llaca V."/>
            <person name="Song R."/>
            <person name="Tanyolac B."/>
            <person name="Young S."/>
            <person name="Ho-Il K."/>
            <person name="Hahn J.H."/>
            <person name="Sangsakoo G."/>
            <person name="Vanavichit A."/>
            <person name="de Mattos Luiz.A.T."/>
            <person name="Zimmer P.D."/>
            <person name="Malone G."/>
            <person name="Dellagostin O."/>
            <person name="de Oliveira A.C."/>
            <person name="Bevan M."/>
            <person name="Bancroft I."/>
            <person name="Minx P."/>
            <person name="Cordum H."/>
            <person name="Wilson R."/>
            <person name="Cheng Z."/>
            <person name="Jin W."/>
            <person name="Jiang J."/>
            <person name="Leong S.A."/>
            <person name="Iwama H."/>
            <person name="Gojobori T."/>
            <person name="Itoh T."/>
            <person name="Niimura Y."/>
            <person name="Fujii Y."/>
            <person name="Habara T."/>
            <person name="Sakai H."/>
            <person name="Sato Y."/>
            <person name="Wilson G."/>
            <person name="Kumar K."/>
            <person name="McCouch S."/>
            <person name="Juretic N."/>
            <person name="Hoen D."/>
            <person name="Wright S."/>
            <person name="Bruskiewich R."/>
            <person name="Bureau T."/>
            <person name="Miyao A."/>
            <person name="Hirochika H."/>
            <person name="Nishikawa T."/>
            <person name="Kadowaki K."/>
            <person name="Sugiura M."/>
            <person name="Burr B."/>
            <person name="Sasaki T."/>
        </authorList>
    </citation>
    <scope>NUCLEOTIDE SEQUENCE [LARGE SCALE GENOMIC DNA]</scope>
    <source>
        <strain evidence="3">cv. Nipponbare</strain>
    </source>
</reference>
<feature type="compositionally biased region" description="Basic and acidic residues" evidence="1">
    <location>
        <begin position="67"/>
        <end position="80"/>
    </location>
</feature>
<organism evidence="2 3">
    <name type="scientific">Oryza sativa subsp. japonica</name>
    <name type="common">Rice</name>
    <dbReference type="NCBI Taxonomy" id="39947"/>
    <lineage>
        <taxon>Eukaryota</taxon>
        <taxon>Viridiplantae</taxon>
        <taxon>Streptophyta</taxon>
        <taxon>Embryophyta</taxon>
        <taxon>Tracheophyta</taxon>
        <taxon>Spermatophyta</taxon>
        <taxon>Magnoliopsida</taxon>
        <taxon>Liliopsida</taxon>
        <taxon>Poales</taxon>
        <taxon>Poaceae</taxon>
        <taxon>BOP clade</taxon>
        <taxon>Oryzoideae</taxon>
        <taxon>Oryzeae</taxon>
        <taxon>Oryzinae</taxon>
        <taxon>Oryza</taxon>
        <taxon>Oryza sativa</taxon>
    </lineage>
</organism>
<dbReference type="Gramene" id="Os06t0271350-00">
    <property type="protein sequence ID" value="Os06t0271350-00"/>
    <property type="gene ID" value="Os06g0271350"/>
</dbReference>
<dbReference type="InParanoid" id="A0A0P0WVE6"/>
<feature type="compositionally biased region" description="Low complexity" evidence="1">
    <location>
        <begin position="130"/>
        <end position="143"/>
    </location>
</feature>
<feature type="compositionally biased region" description="Basic and acidic residues" evidence="1">
    <location>
        <begin position="98"/>
        <end position="109"/>
    </location>
</feature>
<reference evidence="2 3" key="2">
    <citation type="journal article" date="2013" name="Plant Cell Physiol.">
        <title>Rice Annotation Project Database (RAP-DB): an integrative and interactive database for rice genomics.</title>
        <authorList>
            <person name="Sakai H."/>
            <person name="Lee S.S."/>
            <person name="Tanaka T."/>
            <person name="Numa H."/>
            <person name="Kim J."/>
            <person name="Kawahara Y."/>
            <person name="Wakimoto H."/>
            <person name="Yang C.C."/>
            <person name="Iwamoto M."/>
            <person name="Abe T."/>
            <person name="Yamada Y."/>
            <person name="Muto A."/>
            <person name="Inokuchi H."/>
            <person name="Ikemura T."/>
            <person name="Matsumoto T."/>
            <person name="Sasaki T."/>
            <person name="Itoh T."/>
        </authorList>
    </citation>
    <scope>NUCLEOTIDE SEQUENCE [LARGE SCALE GENOMIC DNA]</scope>
    <source>
        <strain evidence="3">cv. Nipponbare</strain>
    </source>
</reference>
<evidence type="ECO:0000313" key="2">
    <source>
        <dbReference type="EMBL" id="BAS97191.1"/>
    </source>
</evidence>
<reference evidence="2 3" key="3">
    <citation type="journal article" date="2013" name="Rice">
        <title>Improvement of the Oryza sativa Nipponbare reference genome using next generation sequence and optical map data.</title>
        <authorList>
            <person name="Kawahara Y."/>
            <person name="de la Bastide M."/>
            <person name="Hamilton J.P."/>
            <person name="Kanamori H."/>
            <person name="McCombie W.R."/>
            <person name="Ouyang S."/>
            <person name="Schwartz D.C."/>
            <person name="Tanaka T."/>
            <person name="Wu J."/>
            <person name="Zhou S."/>
            <person name="Childs K.L."/>
            <person name="Davidson R.M."/>
            <person name="Lin H."/>
            <person name="Quesada-Ocampo L."/>
            <person name="Vaillancourt B."/>
            <person name="Sakai H."/>
            <person name="Lee S.S."/>
            <person name="Kim J."/>
            <person name="Numa H."/>
            <person name="Itoh T."/>
            <person name="Buell C.R."/>
            <person name="Matsumoto T."/>
        </authorList>
    </citation>
    <scope>NUCLEOTIDE SEQUENCE [LARGE SCALE GENOMIC DNA]</scope>
    <source>
        <strain evidence="3">cv. Nipponbare</strain>
    </source>
</reference>
<dbReference type="AlphaFoldDB" id="A0A0P0WVE6"/>
<proteinExistence type="predicted"/>
<protein>
    <submittedName>
        <fullName evidence="2">Os06g0271350 protein</fullName>
    </submittedName>
</protein>
<name>A0A0P0WVE6_ORYSJ</name>
<sequence length="161" mass="17554">MMGRVWIHQSQSQVLLPPCWLQLQWLILCLNRTEPLIEHMDSAYACQIFTAGALDGAEVGPLVEVGLAEHHRAGTPEPPHHAGVPPGDGAQQRQRPGRRVEPVARRDVVLEQDGDAVRSGPPRRDDGGRRSASARAACASASGLTSMTAWRSGLRRAMRSR</sequence>
<accession>A0A0P0WVE6</accession>
<gene>
    <name evidence="2" type="ordered locus">Os06g0271350</name>
    <name evidence="2" type="ORF">OSNPB_060271350</name>
</gene>
<dbReference type="Proteomes" id="UP000059680">
    <property type="component" value="Chromosome 6"/>
</dbReference>
<keyword evidence="3" id="KW-1185">Reference proteome</keyword>
<evidence type="ECO:0000256" key="1">
    <source>
        <dbReference type="SAM" id="MobiDB-lite"/>
    </source>
</evidence>